<name>A1AR54_PELPD</name>
<sequence>MKKSACLVVIGLSLAAAGGGIAHASQPRVVLVTQGGGSLLERDDDRRALDEAISSYLGRNPPELMSASVYSAIEKQLPASLAESDREKALNRIRVNLTPDIMKRMITAGLKRNFTVDEISVLARYDESQLSDELRKKNSDFMIEVSSQIRMLLAATIS</sequence>
<evidence type="ECO:0000313" key="2">
    <source>
        <dbReference type="EMBL" id="ABK99824.1"/>
    </source>
</evidence>
<dbReference type="EMBL" id="CP000482">
    <property type="protein sequence ID" value="ABK99824.1"/>
    <property type="molecule type" value="Genomic_DNA"/>
</dbReference>
<dbReference type="RefSeq" id="WP_011736085.1">
    <property type="nucleotide sequence ID" value="NC_008609.1"/>
</dbReference>
<organism evidence="2 3">
    <name type="scientific">Pelobacter propionicus (strain DSM 2379 / NBRC 103807 / OttBd1)</name>
    <dbReference type="NCBI Taxonomy" id="338966"/>
    <lineage>
        <taxon>Bacteria</taxon>
        <taxon>Pseudomonadati</taxon>
        <taxon>Thermodesulfobacteriota</taxon>
        <taxon>Desulfuromonadia</taxon>
        <taxon>Desulfuromonadales</taxon>
        <taxon>Desulfuromonadaceae</taxon>
        <taxon>Pelobacter</taxon>
    </lineage>
</organism>
<feature type="chain" id="PRO_5002631952" description="DUF4168 domain-containing protein" evidence="1">
    <location>
        <begin position="25"/>
        <end position="158"/>
    </location>
</feature>
<dbReference type="STRING" id="338966.Ppro_2217"/>
<gene>
    <name evidence="2" type="ordered locus">Ppro_2217</name>
</gene>
<keyword evidence="1" id="KW-0732">Signal</keyword>
<dbReference type="HOGENOM" id="CLU_1667738_0_0_7"/>
<protein>
    <recommendedName>
        <fullName evidence="4">DUF4168 domain-containing protein</fullName>
    </recommendedName>
</protein>
<evidence type="ECO:0000256" key="1">
    <source>
        <dbReference type="SAM" id="SignalP"/>
    </source>
</evidence>
<reference evidence="2 3" key="1">
    <citation type="submission" date="2006-10" db="EMBL/GenBank/DDBJ databases">
        <title>Complete sequence of chromosome of Pelobacter propionicus DSM 2379.</title>
        <authorList>
            <consortium name="US DOE Joint Genome Institute"/>
            <person name="Copeland A."/>
            <person name="Lucas S."/>
            <person name="Lapidus A."/>
            <person name="Barry K."/>
            <person name="Detter J.C."/>
            <person name="Glavina del Rio T."/>
            <person name="Hammon N."/>
            <person name="Israni S."/>
            <person name="Dalin E."/>
            <person name="Tice H."/>
            <person name="Pitluck S."/>
            <person name="Saunders E."/>
            <person name="Brettin T."/>
            <person name="Bruce D."/>
            <person name="Han C."/>
            <person name="Tapia R."/>
            <person name="Schmutz J."/>
            <person name="Larimer F."/>
            <person name="Land M."/>
            <person name="Hauser L."/>
            <person name="Kyrpides N."/>
            <person name="Kim E."/>
            <person name="Lovley D."/>
            <person name="Richardson P."/>
        </authorList>
    </citation>
    <scope>NUCLEOTIDE SEQUENCE [LARGE SCALE GENOMIC DNA]</scope>
    <source>
        <strain evidence="3">DSM 2379 / NBRC 103807 / OttBd1</strain>
    </source>
</reference>
<evidence type="ECO:0008006" key="4">
    <source>
        <dbReference type="Google" id="ProtNLM"/>
    </source>
</evidence>
<dbReference type="AlphaFoldDB" id="A1AR54"/>
<dbReference type="Proteomes" id="UP000006732">
    <property type="component" value="Chromosome"/>
</dbReference>
<keyword evidence="3" id="KW-1185">Reference proteome</keyword>
<dbReference type="KEGG" id="ppd:Ppro_2217"/>
<proteinExistence type="predicted"/>
<accession>A1AR54</accession>
<feature type="signal peptide" evidence="1">
    <location>
        <begin position="1"/>
        <end position="24"/>
    </location>
</feature>
<evidence type="ECO:0000313" key="3">
    <source>
        <dbReference type="Proteomes" id="UP000006732"/>
    </source>
</evidence>